<dbReference type="Proteomes" id="UP001497457">
    <property type="component" value="Chromosome 24b"/>
</dbReference>
<keyword evidence="5" id="KW-0539">Nucleus</keyword>
<dbReference type="AlphaFoldDB" id="A0ABC9B361"/>
<evidence type="ECO:0000313" key="7">
    <source>
        <dbReference type="EMBL" id="CAL4993236.1"/>
    </source>
</evidence>
<dbReference type="GO" id="GO:0003677">
    <property type="term" value="F:DNA binding"/>
    <property type="evidence" value="ECO:0007669"/>
    <property type="project" value="UniProtKB-KW"/>
</dbReference>
<evidence type="ECO:0000256" key="3">
    <source>
        <dbReference type="ARBA" id="ARBA00023125"/>
    </source>
</evidence>
<dbReference type="InterPro" id="IPR036093">
    <property type="entry name" value="NAC_dom_sf"/>
</dbReference>
<keyword evidence="4" id="KW-0804">Transcription</keyword>
<keyword evidence="2" id="KW-0805">Transcription regulation</keyword>
<organism evidence="7 8">
    <name type="scientific">Urochloa decumbens</name>
    <dbReference type="NCBI Taxonomy" id="240449"/>
    <lineage>
        <taxon>Eukaryota</taxon>
        <taxon>Viridiplantae</taxon>
        <taxon>Streptophyta</taxon>
        <taxon>Embryophyta</taxon>
        <taxon>Tracheophyta</taxon>
        <taxon>Spermatophyta</taxon>
        <taxon>Magnoliopsida</taxon>
        <taxon>Liliopsida</taxon>
        <taxon>Poales</taxon>
        <taxon>Poaceae</taxon>
        <taxon>PACMAD clade</taxon>
        <taxon>Panicoideae</taxon>
        <taxon>Panicodae</taxon>
        <taxon>Paniceae</taxon>
        <taxon>Melinidinae</taxon>
        <taxon>Urochloa</taxon>
    </lineage>
</organism>
<keyword evidence="8" id="KW-1185">Reference proteome</keyword>
<sequence>MALRLPIVSAASLEHEPGFRFTPTDEDIVAHYLRPRAVNEPPPSANIVDMDILSYNPWDLVPEGSKEKYFFSQRVLKWPLGSQWNRAAGDGYWKTSGKDVPIFSCGVNGGEPLMIGLKRTLVFYHGKSGAGENTEWVMQEYRLAGAGLRPYHVMRPSGNKNSGESSSGAAIIRKVESSNGLELCAPKRDLLSVSSRKNDNASEALNSDNVPVMVKPDETWVVCRIYKKRKHTPRVTPQVYNIAQGRQVPFYNFLDHGNSKGTSIPLEKTKDDKEG</sequence>
<dbReference type="SUPFAM" id="SSF101941">
    <property type="entry name" value="NAC domain"/>
    <property type="match status" value="1"/>
</dbReference>
<reference evidence="8" key="1">
    <citation type="submission" date="2024-06" db="EMBL/GenBank/DDBJ databases">
        <authorList>
            <person name="Ryan C."/>
        </authorList>
    </citation>
    <scope>NUCLEOTIDE SEQUENCE [LARGE SCALE GENOMIC DNA]</scope>
</reference>
<comment type="subcellular location">
    <subcellularLocation>
        <location evidence="1">Nucleus</location>
    </subcellularLocation>
</comment>
<accession>A0ABC9B361</accession>
<dbReference type="PROSITE" id="PS51005">
    <property type="entry name" value="NAC"/>
    <property type="match status" value="1"/>
</dbReference>
<feature type="domain" description="NAC" evidence="6">
    <location>
        <begin position="15"/>
        <end position="228"/>
    </location>
</feature>
<evidence type="ECO:0000259" key="6">
    <source>
        <dbReference type="PROSITE" id="PS51005"/>
    </source>
</evidence>
<evidence type="ECO:0000256" key="2">
    <source>
        <dbReference type="ARBA" id="ARBA00023015"/>
    </source>
</evidence>
<dbReference type="Pfam" id="PF02365">
    <property type="entry name" value="NAM"/>
    <property type="match status" value="1"/>
</dbReference>
<evidence type="ECO:0000256" key="1">
    <source>
        <dbReference type="ARBA" id="ARBA00004123"/>
    </source>
</evidence>
<evidence type="ECO:0000313" key="8">
    <source>
        <dbReference type="Proteomes" id="UP001497457"/>
    </source>
</evidence>
<gene>
    <name evidence="7" type="ORF">URODEC1_LOCUS61458</name>
</gene>
<keyword evidence="3" id="KW-0238">DNA-binding</keyword>
<protein>
    <recommendedName>
        <fullName evidence="6">NAC domain-containing protein</fullName>
    </recommendedName>
</protein>
<dbReference type="PANTHER" id="PTHR31744:SF233">
    <property type="entry name" value="NAC DOMAIN-CONTAINING PROTEIN 72-LIKE"/>
    <property type="match status" value="1"/>
</dbReference>
<name>A0ABC9B361_9POAL</name>
<reference evidence="7 8" key="2">
    <citation type="submission" date="2024-10" db="EMBL/GenBank/DDBJ databases">
        <authorList>
            <person name="Ryan C."/>
        </authorList>
    </citation>
    <scope>NUCLEOTIDE SEQUENCE [LARGE SCALE GENOMIC DNA]</scope>
</reference>
<dbReference type="GO" id="GO:0005634">
    <property type="term" value="C:nucleus"/>
    <property type="evidence" value="ECO:0007669"/>
    <property type="project" value="UniProtKB-SubCell"/>
</dbReference>
<evidence type="ECO:0000256" key="5">
    <source>
        <dbReference type="ARBA" id="ARBA00023242"/>
    </source>
</evidence>
<evidence type="ECO:0000256" key="4">
    <source>
        <dbReference type="ARBA" id="ARBA00023163"/>
    </source>
</evidence>
<dbReference type="Gene3D" id="2.170.150.80">
    <property type="entry name" value="NAC domain"/>
    <property type="match status" value="1"/>
</dbReference>
<dbReference type="PANTHER" id="PTHR31744">
    <property type="entry name" value="PROTEIN CUP-SHAPED COTYLEDON 2-RELATED"/>
    <property type="match status" value="1"/>
</dbReference>
<dbReference type="EMBL" id="OZ075134">
    <property type="protein sequence ID" value="CAL4993236.1"/>
    <property type="molecule type" value="Genomic_DNA"/>
</dbReference>
<dbReference type="InterPro" id="IPR003441">
    <property type="entry name" value="NAC-dom"/>
</dbReference>
<proteinExistence type="predicted"/>